<name>A0ABX3V7U9_9MYCO</name>
<evidence type="ECO:0000256" key="1">
    <source>
        <dbReference type="ARBA" id="ARBA00023002"/>
    </source>
</evidence>
<dbReference type="Gene3D" id="2.40.110.10">
    <property type="entry name" value="Butyryl-CoA Dehydrogenase, subunit A, domain 2"/>
    <property type="match status" value="1"/>
</dbReference>
<dbReference type="SUPFAM" id="SSF56645">
    <property type="entry name" value="Acyl-CoA dehydrogenase NM domain-like"/>
    <property type="match status" value="1"/>
</dbReference>
<evidence type="ECO:0000313" key="3">
    <source>
        <dbReference type="EMBL" id="ORV25067.1"/>
    </source>
</evidence>
<dbReference type="EMBL" id="LQOP01000019">
    <property type="protein sequence ID" value="ORV25067.1"/>
    <property type="molecule type" value="Genomic_DNA"/>
</dbReference>
<dbReference type="RefSeq" id="WP_085141337.1">
    <property type="nucleotide sequence ID" value="NZ_JACKVA010000032.1"/>
</dbReference>
<accession>A0ABX3V7U9</accession>
<protein>
    <recommendedName>
        <fullName evidence="2">Acyl-CoA dehydrogenase C-terminal domain-containing protein</fullName>
    </recommendedName>
</protein>
<organism evidence="3 4">
    <name type="scientific">Mycolicibacterium conceptionense</name>
    <dbReference type="NCBI Taxonomy" id="451644"/>
    <lineage>
        <taxon>Bacteria</taxon>
        <taxon>Bacillati</taxon>
        <taxon>Actinomycetota</taxon>
        <taxon>Actinomycetes</taxon>
        <taxon>Mycobacteriales</taxon>
        <taxon>Mycobacteriaceae</taxon>
        <taxon>Mycolicibacterium</taxon>
    </lineage>
</organism>
<dbReference type="Gene3D" id="1.10.540.10">
    <property type="entry name" value="Acyl-CoA dehydrogenase/oxidase, N-terminal domain"/>
    <property type="match status" value="1"/>
</dbReference>
<dbReference type="Gene3D" id="1.20.140.10">
    <property type="entry name" value="Butyryl-CoA Dehydrogenase, subunit A, domain 3"/>
    <property type="match status" value="1"/>
</dbReference>
<proteinExistence type="predicted"/>
<dbReference type="InterPro" id="IPR046373">
    <property type="entry name" value="Acyl-CoA_Oxase/DH_mid-dom_sf"/>
</dbReference>
<dbReference type="Proteomes" id="UP000193811">
    <property type="component" value="Unassembled WGS sequence"/>
</dbReference>
<evidence type="ECO:0000313" key="4">
    <source>
        <dbReference type="Proteomes" id="UP000193811"/>
    </source>
</evidence>
<sequence length="339" mass="34449">MAESPASGVDPAASITESVALLREPSYRLLQPARYGGRAISRSASEAANFVTAVATLAERDGSLGWLAAAVNTAAHLVGGLGDSASEQVWGADAAALVTSAGGHTGTLTADAGNFRLTGHWQDVTGALSADWLLVSAMEGDSARYVLIPRDAVQVDRQAGPRGLDSAGIGAVTASDALVDAKAVFPVPADNSCHTADSGDSGPGYEVLAGAGQAAAVVGAAAGVWLAHVGQVRQRLATSYGSEDTTELTSSAVLVARAESDIDAARLQLVRSVDVDTPTAAAAAAQCQAVTRARNAADQLLSSGNRHALDAADPVARQWFDVLAGYRLTIRSVEHPAVC</sequence>
<dbReference type="InterPro" id="IPR009100">
    <property type="entry name" value="AcylCoA_DH/oxidase_NM_dom_sf"/>
</dbReference>
<evidence type="ECO:0000259" key="2">
    <source>
        <dbReference type="Pfam" id="PF08028"/>
    </source>
</evidence>
<dbReference type="Pfam" id="PF08028">
    <property type="entry name" value="Acyl-CoA_dh_2"/>
    <property type="match status" value="1"/>
</dbReference>
<dbReference type="GeneID" id="44297654"/>
<feature type="domain" description="Acyl-CoA dehydrogenase C-terminal" evidence="2">
    <location>
        <begin position="212"/>
        <end position="324"/>
    </location>
</feature>
<dbReference type="InterPro" id="IPR037069">
    <property type="entry name" value="AcylCoA_DH/ox_N_sf"/>
</dbReference>
<comment type="caution">
    <text evidence="3">The sequence shown here is derived from an EMBL/GenBank/DDBJ whole genome shotgun (WGS) entry which is preliminary data.</text>
</comment>
<reference evidence="3 4" key="1">
    <citation type="submission" date="2016-01" db="EMBL/GenBank/DDBJ databases">
        <title>The new phylogeny of the genus Mycobacterium.</title>
        <authorList>
            <person name="Tarcisio F."/>
            <person name="Conor M."/>
            <person name="Antonella G."/>
            <person name="Elisabetta G."/>
            <person name="Giulia F.S."/>
            <person name="Sara T."/>
            <person name="Anna F."/>
            <person name="Clotilde B."/>
            <person name="Roberto B."/>
            <person name="Veronica D.S."/>
            <person name="Fabio R."/>
            <person name="Monica P."/>
            <person name="Olivier J."/>
            <person name="Enrico T."/>
            <person name="Nicola S."/>
        </authorList>
    </citation>
    <scope>NUCLEOTIDE SEQUENCE [LARGE SCALE GENOMIC DNA]</scope>
    <source>
        <strain evidence="3 4">CCUG 50187</strain>
    </source>
</reference>
<dbReference type="InterPro" id="IPR013107">
    <property type="entry name" value="Acyl-CoA_DH_C"/>
</dbReference>
<keyword evidence="1" id="KW-0560">Oxidoreductase</keyword>
<gene>
    <name evidence="3" type="ORF">AWB98_19465</name>
</gene>
<keyword evidence="4" id="KW-1185">Reference proteome</keyword>